<dbReference type="SUPFAM" id="SSF56968">
    <property type="entry name" value="Lipovitellin-phosvitin complex, beta-sheet shell regions"/>
    <property type="match status" value="3"/>
</dbReference>
<dbReference type="Pfam" id="PF01347">
    <property type="entry name" value="Vitellogenin_N"/>
    <property type="match status" value="2"/>
</dbReference>
<sequence>MLTTVDEDMANLSITSKCLADTYEAIIKVILSIGWRTVISVKQKTSVMLVTLLPFFLVANVVVDDSRRQSEWTTYGAECTYDVFVNMSLANVVHEGDNYCSMIVSELKCRPKGDDSLSCYFGSFNIRRPDPKKSRCTNTLDLSTQQKFLDEKPFEIRFNPHGIENLVVHRTIPRWRLALIKNIVSQLNIGFKVQENRDRFSMQDNSAIGQCEADVQIIRGDPESAEDDDDDDSSAVGANFMIGFASSNNNFTQPIEKTFRVKKVRDAKRCTRTTNIGNQQTLSRNNPFVLTNMTESISHIEISKDRFMTYTISEGMRKGNMTQIMRSRENLRLKLKRIDFARSPLPEIQDPSATGILAFSDIEYVPANLAVNDMSNWQFGPEYSYNMSIIYDIRQTVSTAETIIGASFNSTVHCRPKEPEMLVCHLSNISGMANIMGYKTTEDIDSEKVFGIKFNERGVESLLIEPCDTRILNIIRQVANQFSMNVNLMRKNNVQPIPQFMDKENTSMGNCLTTYAITHAEHQPSTNQKKDINFELKVLPISTMRPGINLSISKNRKACVNGPERVDIFAEGIFRATIGISVRVACSETPCCGMNVVLIPFFLAANVVINNTSEWRFGPEYTYDLNMTYDVKREDDAPTNIARVNSTLKCRPNESNSLFCRLLNFTVVELIADRYKTKQVRWEQRFEIRFNEIGVEGLLVESPIRMEIVNILRSLANQFSMGADLRNRIDVSQFMVRETTPMGNCATMLKITREEPESDSIEEENASSAFRFMVLPMANVEPGTTLSIVKARTGCLSSPRYLNVFFGIIKMARTLFYPKFVPKFGRYITKIRIDDKFETITQLDGKLWTSVHDGTEFPPNIRIFFKEVIQLNLNSIEPAQDEIPVISYSNLIGLNINTDMNNDFID</sequence>
<dbReference type="InterPro" id="IPR015819">
    <property type="entry name" value="Lipid_transp_b-sht_shell"/>
</dbReference>
<dbReference type="InterPro" id="IPR001747">
    <property type="entry name" value="Vitellogenin_N"/>
</dbReference>
<dbReference type="EMBL" id="QOIP01000004">
    <property type="protein sequence ID" value="RLU23920.1"/>
    <property type="molecule type" value="Genomic_DNA"/>
</dbReference>
<evidence type="ECO:0000256" key="1">
    <source>
        <dbReference type="ARBA" id="ARBA00022729"/>
    </source>
</evidence>
<proteinExistence type="predicted"/>
<comment type="caution">
    <text evidence="2">Lacks conserved residue(s) required for the propagation of feature annotation.</text>
</comment>
<reference evidence="4" key="2">
    <citation type="submission" date="2018-07" db="EMBL/GenBank/DDBJ databases">
        <authorList>
            <person name="Mckenzie S.K."/>
            <person name="Kronauer D.J.C."/>
        </authorList>
    </citation>
    <scope>NUCLEOTIDE SEQUENCE</scope>
    <source>
        <strain evidence="4">Clonal line C1</strain>
    </source>
</reference>
<protein>
    <recommendedName>
        <fullName evidence="3">Vitellogenin domain-containing protein</fullName>
    </recommendedName>
</protein>
<evidence type="ECO:0000256" key="2">
    <source>
        <dbReference type="PROSITE-ProRule" id="PRU00557"/>
    </source>
</evidence>
<comment type="caution">
    <text evidence="4">The sequence shown here is derived from an EMBL/GenBank/DDBJ whole genome shotgun (WGS) entry which is preliminary data.</text>
</comment>
<evidence type="ECO:0000259" key="3">
    <source>
        <dbReference type="PROSITE" id="PS51211"/>
    </source>
</evidence>
<gene>
    <name evidence="4" type="ORF">DMN91_004128</name>
</gene>
<name>A0A3L8DTY1_OOCBI</name>
<dbReference type="GO" id="GO:0005319">
    <property type="term" value="F:lipid transporter activity"/>
    <property type="evidence" value="ECO:0007669"/>
    <property type="project" value="InterPro"/>
</dbReference>
<evidence type="ECO:0000313" key="4">
    <source>
        <dbReference type="EMBL" id="RLU23920.1"/>
    </source>
</evidence>
<dbReference type="Gene3D" id="2.30.230.10">
    <property type="entry name" value="Lipovitellin, beta-sheet shell regions, chain A"/>
    <property type="match status" value="3"/>
</dbReference>
<dbReference type="PROSITE" id="PS51211">
    <property type="entry name" value="VITELLOGENIN"/>
    <property type="match status" value="1"/>
</dbReference>
<reference evidence="4" key="1">
    <citation type="journal article" date="2018" name="Genome Res.">
        <title>The genomic architecture and molecular evolution of ant odorant receptors.</title>
        <authorList>
            <person name="McKenzie S.K."/>
            <person name="Kronauer D.J.C."/>
        </authorList>
    </citation>
    <scope>NUCLEOTIDE SEQUENCE [LARGE SCALE GENOMIC DNA]</scope>
    <source>
        <strain evidence="4">Clonal line C1</strain>
    </source>
</reference>
<dbReference type="Proteomes" id="UP000279307">
    <property type="component" value="Chromosome 4"/>
</dbReference>
<dbReference type="InterPro" id="IPR015816">
    <property type="entry name" value="Vitellinogen_b-sht_N"/>
</dbReference>
<accession>A0A3L8DTY1</accession>
<feature type="domain" description="Vitellogenin" evidence="3">
    <location>
        <begin position="72"/>
        <end position="906"/>
    </location>
</feature>
<dbReference type="AlphaFoldDB" id="A0A3L8DTY1"/>
<organism evidence="4">
    <name type="scientific">Ooceraea biroi</name>
    <name type="common">Clonal raider ant</name>
    <name type="synonym">Cerapachys biroi</name>
    <dbReference type="NCBI Taxonomy" id="2015173"/>
    <lineage>
        <taxon>Eukaryota</taxon>
        <taxon>Metazoa</taxon>
        <taxon>Ecdysozoa</taxon>
        <taxon>Arthropoda</taxon>
        <taxon>Hexapoda</taxon>
        <taxon>Insecta</taxon>
        <taxon>Pterygota</taxon>
        <taxon>Neoptera</taxon>
        <taxon>Endopterygota</taxon>
        <taxon>Hymenoptera</taxon>
        <taxon>Apocrita</taxon>
        <taxon>Aculeata</taxon>
        <taxon>Formicoidea</taxon>
        <taxon>Formicidae</taxon>
        <taxon>Dorylinae</taxon>
        <taxon>Ooceraea</taxon>
    </lineage>
</organism>
<dbReference type="OrthoDB" id="7699294at2759"/>
<keyword evidence="1" id="KW-0732">Signal</keyword>